<dbReference type="InterPro" id="IPR007199">
    <property type="entry name" value="Rep_factor-A_N"/>
</dbReference>
<gene>
    <name evidence="14" type="ORF">FisN_17Hh255</name>
</gene>
<feature type="domain" description="Replication factor-A protein 1 N-terminal" evidence="11">
    <location>
        <begin position="4"/>
        <end position="100"/>
    </location>
</feature>
<dbReference type="PANTHER" id="PTHR47165:SF4">
    <property type="entry name" value="OS03G0429900 PROTEIN"/>
    <property type="match status" value="1"/>
</dbReference>
<dbReference type="PANTHER" id="PTHR47165">
    <property type="entry name" value="OS03G0429900 PROTEIN"/>
    <property type="match status" value="1"/>
</dbReference>
<dbReference type="InterPro" id="IPR012340">
    <property type="entry name" value="NA-bd_OB-fold"/>
</dbReference>
<accession>A0A1Z5JH42</accession>
<keyword evidence="15" id="KW-1185">Reference proteome</keyword>
<dbReference type="AlphaFoldDB" id="A0A1Z5JH42"/>
<feature type="domain" description="Replication protein A OB" evidence="13">
    <location>
        <begin position="324"/>
        <end position="420"/>
    </location>
</feature>
<evidence type="ECO:0000259" key="11">
    <source>
        <dbReference type="Pfam" id="PF04057"/>
    </source>
</evidence>
<comment type="similarity">
    <text evidence="2 9">Belongs to the replication factor A protein 1 family.</text>
</comment>
<evidence type="ECO:0000256" key="4">
    <source>
        <dbReference type="ARBA" id="ARBA00022723"/>
    </source>
</evidence>
<dbReference type="InterPro" id="IPR047192">
    <property type="entry name" value="Euk_RPA1_DBD_C"/>
</dbReference>
<comment type="caution">
    <text evidence="14">The sequence shown here is derived from an EMBL/GenBank/DDBJ whole genome shotgun (WGS) entry which is preliminary data.</text>
</comment>
<dbReference type="GO" id="GO:0006260">
    <property type="term" value="P:DNA replication"/>
    <property type="evidence" value="ECO:0007669"/>
    <property type="project" value="UniProtKB-KW"/>
</dbReference>
<dbReference type="InterPro" id="IPR013955">
    <property type="entry name" value="Rep_factor-A_C"/>
</dbReference>
<dbReference type="FunCoup" id="A0A1Z5JH42">
    <property type="interactions" value="944"/>
</dbReference>
<proteinExistence type="inferred from homology"/>
<dbReference type="InterPro" id="IPR004591">
    <property type="entry name" value="Rfa1"/>
</dbReference>
<name>A0A1Z5JH42_FISSO</name>
<keyword evidence="4 9" id="KW-0479">Metal-binding</keyword>
<dbReference type="EMBL" id="BDSP01000061">
    <property type="protein sequence ID" value="GAX13314.1"/>
    <property type="molecule type" value="Genomic_DNA"/>
</dbReference>
<dbReference type="CDD" id="cd04475">
    <property type="entry name" value="RPA1_DBD_B"/>
    <property type="match status" value="1"/>
</dbReference>
<evidence type="ECO:0000256" key="7">
    <source>
        <dbReference type="ARBA" id="ARBA00023125"/>
    </source>
</evidence>
<evidence type="ECO:0000256" key="9">
    <source>
        <dbReference type="RuleBase" id="RU364130"/>
    </source>
</evidence>
<evidence type="ECO:0000256" key="2">
    <source>
        <dbReference type="ARBA" id="ARBA00005690"/>
    </source>
</evidence>
<evidence type="ECO:0000256" key="3">
    <source>
        <dbReference type="ARBA" id="ARBA00022705"/>
    </source>
</evidence>
<dbReference type="Pfam" id="PF08646">
    <property type="entry name" value="Rep_fac-A_C"/>
    <property type="match status" value="1"/>
</dbReference>
<dbReference type="GO" id="GO:0008270">
    <property type="term" value="F:zinc ion binding"/>
    <property type="evidence" value="ECO:0007669"/>
    <property type="project" value="UniProtKB-KW"/>
</dbReference>
<dbReference type="Proteomes" id="UP000198406">
    <property type="component" value="Unassembled WGS sequence"/>
</dbReference>
<keyword evidence="7 9" id="KW-0238">DNA-binding</keyword>
<dbReference type="FunFam" id="2.40.50.140:FF:000041">
    <property type="entry name" value="Replication protein A subunit"/>
    <property type="match status" value="1"/>
</dbReference>
<keyword evidence="6 9" id="KW-0862">Zinc</keyword>
<keyword evidence="5 9" id="KW-0863">Zinc-finger</keyword>
<dbReference type="FunFam" id="2.40.50.140:FF:000064">
    <property type="entry name" value="Replication protein A subunit"/>
    <property type="match status" value="1"/>
</dbReference>
<dbReference type="GO" id="GO:0005634">
    <property type="term" value="C:nucleus"/>
    <property type="evidence" value="ECO:0007669"/>
    <property type="project" value="UniProtKB-SubCell"/>
</dbReference>
<evidence type="ECO:0000313" key="14">
    <source>
        <dbReference type="EMBL" id="GAX13314.1"/>
    </source>
</evidence>
<protein>
    <recommendedName>
        <fullName evidence="9">Replication protein A subunit</fullName>
    </recommendedName>
</protein>
<reference evidence="14 15" key="1">
    <citation type="journal article" date="2015" name="Plant Cell">
        <title>Oil accumulation by the oleaginous diatom Fistulifera solaris as revealed by the genome and transcriptome.</title>
        <authorList>
            <person name="Tanaka T."/>
            <person name="Maeda Y."/>
            <person name="Veluchamy A."/>
            <person name="Tanaka M."/>
            <person name="Abida H."/>
            <person name="Marechal E."/>
            <person name="Bowler C."/>
            <person name="Muto M."/>
            <person name="Sunaga Y."/>
            <person name="Tanaka M."/>
            <person name="Yoshino T."/>
            <person name="Taniguchi T."/>
            <person name="Fukuda Y."/>
            <person name="Nemoto M."/>
            <person name="Matsumoto M."/>
            <person name="Wong P.S."/>
            <person name="Aburatani S."/>
            <person name="Fujibuchi W."/>
        </authorList>
    </citation>
    <scope>NUCLEOTIDE SEQUENCE [LARGE SCALE GENOMIC DNA]</scope>
    <source>
        <strain evidence="14 15">JPCC DA0580</strain>
    </source>
</reference>
<dbReference type="NCBIfam" id="TIGR00617">
    <property type="entry name" value="rpa1"/>
    <property type="match status" value="1"/>
</dbReference>
<dbReference type="CDD" id="cd04476">
    <property type="entry name" value="RPA1_DBD_C"/>
    <property type="match status" value="1"/>
</dbReference>
<dbReference type="GO" id="GO:0006310">
    <property type="term" value="P:DNA recombination"/>
    <property type="evidence" value="ECO:0007669"/>
    <property type="project" value="InterPro"/>
</dbReference>
<evidence type="ECO:0000256" key="6">
    <source>
        <dbReference type="ARBA" id="ARBA00022833"/>
    </source>
</evidence>
<evidence type="ECO:0000256" key="10">
    <source>
        <dbReference type="SAM" id="MobiDB-lite"/>
    </source>
</evidence>
<sequence>MEMITSNAISKLVQVAGVDSSFSPIVQVVSLKQVGNSNDRYRAVLSDGVHFVQGMLSKQLTSMVHAGELRDNSIVQLQECLKNEVSGRLVIILLNLRVLDNPGQRIGAPVDIEPSLKSGQIPSAPPMQAQPVAQPLYNSTNSAPVANNYAKRESKPAIGSPSRGNPYGAATSPRGDNPYGSSTSQRYQPPIERSMNVDGTTITPIAGLNIYNSRWTIKARLTTKSDVRTWSNAKGEGSLFSIELLDNSGVDIRGTFFKEGVDKFYNMLIPGKVYRISGGRLKVANMQYNTCKSSFEITFDQNTEIHLDDDDGAIAAAHYDFVKIGDLEHVEPNKSVDVLAIVKSVGDVSHIVSKKTGQEMGKCDLILVDDSGTEITLTVWREKAETAPRDFANHPVVAFRRARVSEYGGRSLSAGASTDINPQIPEAQQLMRWWQTVGSTGAATRSLSARSGGGGQIASLAERKNIEAIREENLGHINVDKGDYIAFKGTITFFKKDREGGAWYPACANAGEPCKNRFKVTPTTDGQWQCDKCHNTYGNCVRRWIFSGVVEDSTSSTWVSFFNEQAETLLGVTADEAFLHSHPEGSFDQNAYDSLYAPALFSDWVFRCRVKNELVNEENRVKTSVVGMWPVDYLRESKDLLAAIANF</sequence>
<keyword evidence="8 9" id="KW-0539">Nucleus</keyword>
<dbReference type="Pfam" id="PF04057">
    <property type="entry name" value="Rep-A_N"/>
    <property type="match status" value="1"/>
</dbReference>
<keyword evidence="3 9" id="KW-0235">DNA replication</keyword>
<dbReference type="InterPro" id="IPR031657">
    <property type="entry name" value="REPA_OB_2"/>
</dbReference>
<evidence type="ECO:0000256" key="1">
    <source>
        <dbReference type="ARBA" id="ARBA00004123"/>
    </source>
</evidence>
<dbReference type="CDD" id="cd04474">
    <property type="entry name" value="RPA1_DBD_A"/>
    <property type="match status" value="1"/>
</dbReference>
<dbReference type="FunFam" id="2.40.50.140:FF:000117">
    <property type="entry name" value="Replication protein A subunit"/>
    <property type="match status" value="1"/>
</dbReference>
<dbReference type="InParanoid" id="A0A1Z5JH42"/>
<dbReference type="Pfam" id="PF16900">
    <property type="entry name" value="REPA_OB_2"/>
    <property type="match status" value="1"/>
</dbReference>
<evidence type="ECO:0000256" key="8">
    <source>
        <dbReference type="ARBA" id="ARBA00023242"/>
    </source>
</evidence>
<evidence type="ECO:0000256" key="5">
    <source>
        <dbReference type="ARBA" id="ARBA00022771"/>
    </source>
</evidence>
<dbReference type="GO" id="GO:0003677">
    <property type="term" value="F:DNA binding"/>
    <property type="evidence" value="ECO:0007669"/>
    <property type="project" value="UniProtKB-KW"/>
</dbReference>
<dbReference type="Gene3D" id="2.40.50.140">
    <property type="entry name" value="Nucleic acid-binding proteins"/>
    <property type="match status" value="4"/>
</dbReference>
<evidence type="ECO:0000313" key="15">
    <source>
        <dbReference type="Proteomes" id="UP000198406"/>
    </source>
</evidence>
<evidence type="ECO:0000259" key="13">
    <source>
        <dbReference type="Pfam" id="PF16900"/>
    </source>
</evidence>
<dbReference type="CDD" id="cd04477">
    <property type="entry name" value="RPA1N"/>
    <property type="match status" value="1"/>
</dbReference>
<dbReference type="FunFam" id="2.40.50.140:FF:000090">
    <property type="entry name" value="Replication protein A subunit"/>
    <property type="match status" value="1"/>
</dbReference>
<dbReference type="OrthoDB" id="1751331at2759"/>
<dbReference type="GO" id="GO:0006281">
    <property type="term" value="P:DNA repair"/>
    <property type="evidence" value="ECO:0007669"/>
    <property type="project" value="InterPro"/>
</dbReference>
<dbReference type="SUPFAM" id="SSF50249">
    <property type="entry name" value="Nucleic acid-binding proteins"/>
    <property type="match status" value="4"/>
</dbReference>
<feature type="domain" description="Replication factor A C-terminal" evidence="12">
    <location>
        <begin position="484"/>
        <end position="640"/>
    </location>
</feature>
<feature type="region of interest" description="Disordered" evidence="10">
    <location>
        <begin position="152"/>
        <end position="196"/>
    </location>
</feature>
<comment type="subcellular location">
    <subcellularLocation>
        <location evidence="1 9">Nucleus</location>
    </subcellularLocation>
</comment>
<organism evidence="14 15">
    <name type="scientific">Fistulifera solaris</name>
    <name type="common">Oleaginous diatom</name>
    <dbReference type="NCBI Taxonomy" id="1519565"/>
    <lineage>
        <taxon>Eukaryota</taxon>
        <taxon>Sar</taxon>
        <taxon>Stramenopiles</taxon>
        <taxon>Ochrophyta</taxon>
        <taxon>Bacillariophyta</taxon>
        <taxon>Bacillariophyceae</taxon>
        <taxon>Bacillariophycidae</taxon>
        <taxon>Naviculales</taxon>
        <taxon>Naviculaceae</taxon>
        <taxon>Fistulifera</taxon>
    </lineage>
</organism>
<evidence type="ECO:0000259" key="12">
    <source>
        <dbReference type="Pfam" id="PF08646"/>
    </source>
</evidence>